<keyword evidence="6" id="KW-0964">Secreted</keyword>
<evidence type="ECO:0000313" key="8">
    <source>
        <dbReference type="RefSeq" id="XP_016514805.1"/>
    </source>
</evidence>
<dbReference type="GO" id="GO:0009505">
    <property type="term" value="C:plant-type cell wall"/>
    <property type="evidence" value="ECO:0000318"/>
    <property type="project" value="GO_Central"/>
</dbReference>
<dbReference type="PANTHER" id="PTHR21562:SF93">
    <property type="entry name" value="PECTIN ACETYLESTERASE 8"/>
    <property type="match status" value="1"/>
</dbReference>
<reference evidence="7" key="1">
    <citation type="journal article" date="2014" name="Nat. Commun.">
        <title>The tobacco genome sequence and its comparison with those of tomato and potato.</title>
        <authorList>
            <person name="Sierro N."/>
            <person name="Battey J.N."/>
            <person name="Ouadi S."/>
            <person name="Bakaher N."/>
            <person name="Bovet L."/>
            <person name="Willig A."/>
            <person name="Goepfert S."/>
            <person name="Peitsch M.C."/>
            <person name="Ivanov N.V."/>
        </authorList>
    </citation>
    <scope>NUCLEOTIDE SEQUENCE [LARGE SCALE GENOMIC DNA]</scope>
</reference>
<comment type="function">
    <text evidence="1 6">Hydrolyzes acetyl esters in homogalacturonan regions of pectin. In type I primary cell wall, galacturonic acid residues of pectin can be acetylated at the O-2 and O-3 positions. Decreasing the degree of acetylation of pectin gels in vitro alters their physical properties.</text>
</comment>
<keyword evidence="6" id="KW-0378">Hydrolase</keyword>
<dbReference type="Proteomes" id="UP000790787">
    <property type="component" value="Chromosome 5"/>
</dbReference>
<proteinExistence type="inferred from homology"/>
<feature type="signal peptide" evidence="6">
    <location>
        <begin position="1"/>
        <end position="20"/>
    </location>
</feature>
<organism evidence="7 8">
    <name type="scientific">Nicotiana tabacum</name>
    <name type="common">Common tobacco</name>
    <dbReference type="NCBI Taxonomy" id="4097"/>
    <lineage>
        <taxon>Eukaryota</taxon>
        <taxon>Viridiplantae</taxon>
        <taxon>Streptophyta</taxon>
        <taxon>Embryophyta</taxon>
        <taxon>Tracheophyta</taxon>
        <taxon>Spermatophyta</taxon>
        <taxon>Magnoliopsida</taxon>
        <taxon>eudicotyledons</taxon>
        <taxon>Gunneridae</taxon>
        <taxon>Pentapetalae</taxon>
        <taxon>asterids</taxon>
        <taxon>lamiids</taxon>
        <taxon>Solanales</taxon>
        <taxon>Solanaceae</taxon>
        <taxon>Nicotianoideae</taxon>
        <taxon>Nicotianeae</taxon>
        <taxon>Nicotiana</taxon>
    </lineage>
</organism>
<evidence type="ECO:0000256" key="2">
    <source>
        <dbReference type="ARBA" id="ARBA00004191"/>
    </source>
</evidence>
<dbReference type="GeneID" id="107831541"/>
<protein>
    <recommendedName>
        <fullName evidence="6">Pectin acetylesterase</fullName>
        <ecNumber evidence="6">3.1.1.-</ecNumber>
    </recommendedName>
</protein>
<evidence type="ECO:0000256" key="1">
    <source>
        <dbReference type="ARBA" id="ARBA00003534"/>
    </source>
</evidence>
<dbReference type="PANTHER" id="PTHR21562">
    <property type="entry name" value="NOTUM-RELATED"/>
    <property type="match status" value="1"/>
</dbReference>
<gene>
    <name evidence="8" type="primary">LOC107831541</name>
</gene>
<comment type="subcellular location">
    <subcellularLocation>
        <location evidence="2 6">Secreted</location>
        <location evidence="2 6">Cell wall</location>
    </subcellularLocation>
</comment>
<dbReference type="OrthoDB" id="1703246at2759"/>
<reference evidence="8" key="2">
    <citation type="submission" date="2025-08" db="UniProtKB">
        <authorList>
            <consortium name="RefSeq"/>
        </authorList>
    </citation>
    <scope>IDENTIFICATION</scope>
    <source>
        <tissue evidence="8">Leaf</tissue>
    </source>
</reference>
<keyword evidence="5 6" id="KW-0961">Cell wall biogenesis/degradation</keyword>
<dbReference type="RefSeq" id="XP_016514805.1">
    <property type="nucleotide sequence ID" value="XM_016659319.1"/>
</dbReference>
<dbReference type="OMA" id="IDARVKC"/>
<dbReference type="GO" id="GO:0071555">
    <property type="term" value="P:cell wall organization"/>
    <property type="evidence" value="ECO:0000318"/>
    <property type="project" value="GO_Central"/>
</dbReference>
<dbReference type="GO" id="GO:0052793">
    <property type="term" value="F:pectin acetylesterase activity"/>
    <property type="evidence" value="ECO:0000318"/>
    <property type="project" value="GO_Central"/>
</dbReference>
<dbReference type="STRING" id="4097.A0A1S4DN27"/>
<comment type="similarity">
    <text evidence="3 6">Belongs to the pectinacetylesterase family.</text>
</comment>
<evidence type="ECO:0000256" key="3">
    <source>
        <dbReference type="ARBA" id="ARBA00005784"/>
    </source>
</evidence>
<evidence type="ECO:0000256" key="5">
    <source>
        <dbReference type="ARBA" id="ARBA00023316"/>
    </source>
</evidence>
<accession>A0A1S4DN27</accession>
<evidence type="ECO:0000256" key="4">
    <source>
        <dbReference type="ARBA" id="ARBA00022512"/>
    </source>
</evidence>
<feature type="chain" id="PRO_5010001115" description="Pectin acetylesterase" evidence="6">
    <location>
        <begin position="21"/>
        <end position="205"/>
    </location>
</feature>
<dbReference type="Pfam" id="PF03283">
    <property type="entry name" value="PAE"/>
    <property type="match status" value="2"/>
</dbReference>
<dbReference type="EC" id="3.1.1.-" evidence="6"/>
<keyword evidence="6" id="KW-0732">Signal</keyword>
<evidence type="ECO:0000256" key="6">
    <source>
        <dbReference type="RuleBase" id="RU363114"/>
    </source>
</evidence>
<dbReference type="PaxDb" id="4097-A0A1S4DN27"/>
<keyword evidence="4 6" id="KW-0134">Cell wall</keyword>
<name>A0A1S4DN27_TOBAC</name>
<sequence length="205" mass="22590">MASIYALLFVLLLSIYRTEALKTLVVNITILETAMEKEAVYLDGSAPAFRFHSGTGSGVQNWLLHLEGGGWCSTVSECLNRTNEPIGSSKKMPLNGSFTGVLSNDPDMNPGYLERNFSGRVGLAAILNCDKFRYFLPIDARVKCICDAGFFINVNTIAGKPEIKELYERVVSLHPIAIAVGDWFYEGSGFQNTDCPYPCGQKFCH</sequence>
<evidence type="ECO:0000313" key="7">
    <source>
        <dbReference type="Proteomes" id="UP000790787"/>
    </source>
</evidence>
<dbReference type="KEGG" id="nta:107831541"/>
<keyword evidence="7" id="KW-1185">Reference proteome</keyword>
<dbReference type="InterPro" id="IPR004963">
    <property type="entry name" value="PAE/NOTUM"/>
</dbReference>
<dbReference type="AlphaFoldDB" id="A0A1S4DN27"/>